<evidence type="ECO:0000313" key="3">
    <source>
        <dbReference type="Proteomes" id="UP001348641"/>
    </source>
</evidence>
<name>A0ABU7KIQ8_9ACTN</name>
<accession>A0ABU7KIQ8</accession>
<evidence type="ECO:0000313" key="2">
    <source>
        <dbReference type="EMBL" id="MEE2048997.1"/>
    </source>
</evidence>
<feature type="domain" description="DUF6879" evidence="1">
    <location>
        <begin position="21"/>
        <end position="190"/>
    </location>
</feature>
<protein>
    <recommendedName>
        <fullName evidence="1">DUF6879 domain-containing protein</fullName>
    </recommendedName>
</protein>
<reference evidence="2 3" key="1">
    <citation type="submission" date="2023-07" db="EMBL/GenBank/DDBJ databases">
        <authorList>
            <person name="Girao M."/>
            <person name="Carvalho M.F."/>
        </authorList>
    </citation>
    <scope>NUCLEOTIDE SEQUENCE [LARGE SCALE GENOMIC DNA]</scope>
    <source>
        <strain evidence="2 3">66/93</strain>
    </source>
</reference>
<comment type="caution">
    <text evidence="2">The sequence shown here is derived from an EMBL/GenBank/DDBJ whole genome shotgun (WGS) entry which is preliminary data.</text>
</comment>
<gene>
    <name evidence="2" type="ORF">Q8A49_00610</name>
</gene>
<dbReference type="EMBL" id="JAUUCC010000001">
    <property type="protein sequence ID" value="MEE2048997.1"/>
    <property type="molecule type" value="Genomic_DNA"/>
</dbReference>
<dbReference type="InterPro" id="IPR049244">
    <property type="entry name" value="DUF6879"/>
</dbReference>
<sequence length="203" mass="23356">MLESMTRLTGERLDEASYGQDFSARFWSVRDSPIWKLERQQVFHQPESDSWMAFLQGRREEALGLLEARRPALREQFDRLAQAGASVRRVRVVEKPFPTYLLWELHSLRVRAQCGEDIRVISPDPLSAFEREHPVPEIVVLGDEVAYRILYDEEGVIEGAIRFTDPAVIDGCRSEIAALHQPAEVLEDYFVREVSDAEATRAR</sequence>
<dbReference type="Proteomes" id="UP001348641">
    <property type="component" value="Unassembled WGS sequence"/>
</dbReference>
<evidence type="ECO:0000259" key="1">
    <source>
        <dbReference type="Pfam" id="PF21806"/>
    </source>
</evidence>
<organism evidence="2 3">
    <name type="scientific">Nocardiopsis tropica</name>
    <dbReference type="NCBI Taxonomy" id="109330"/>
    <lineage>
        <taxon>Bacteria</taxon>
        <taxon>Bacillati</taxon>
        <taxon>Actinomycetota</taxon>
        <taxon>Actinomycetes</taxon>
        <taxon>Streptosporangiales</taxon>
        <taxon>Nocardiopsidaceae</taxon>
        <taxon>Nocardiopsis</taxon>
    </lineage>
</organism>
<dbReference type="Pfam" id="PF21806">
    <property type="entry name" value="DUF6879"/>
    <property type="match status" value="1"/>
</dbReference>
<proteinExistence type="predicted"/>